<accession>A0A4D4J1Z2</accession>
<dbReference type="AlphaFoldDB" id="A0A4D4J1Z2"/>
<name>A0A4D4J1Z2_9PSEU</name>
<reference evidence="2" key="1">
    <citation type="submission" date="2019-04" db="EMBL/GenBank/DDBJ databases">
        <title>Draft genome sequence of Pseudonocardiaceae bacterium SL3-2-4.</title>
        <authorList>
            <person name="Ningsih F."/>
            <person name="Yokota A."/>
            <person name="Sakai Y."/>
            <person name="Nanatani K."/>
            <person name="Yabe S."/>
            <person name="Oetari A."/>
            <person name="Sjamsuridzal W."/>
        </authorList>
    </citation>
    <scope>NUCLEOTIDE SEQUENCE [LARGE SCALE GENOMIC DNA]</scope>
    <source>
        <strain evidence="2">SL3-2-4</strain>
    </source>
</reference>
<dbReference type="EMBL" id="BJFL01000008">
    <property type="protein sequence ID" value="GDY30501.1"/>
    <property type="molecule type" value="Genomic_DNA"/>
</dbReference>
<gene>
    <name evidence="1" type="ORF">GTS_21340</name>
</gene>
<dbReference type="Proteomes" id="UP000298860">
    <property type="component" value="Unassembled WGS sequence"/>
</dbReference>
<organism evidence="1 2">
    <name type="scientific">Gandjariella thermophila</name>
    <dbReference type="NCBI Taxonomy" id="1931992"/>
    <lineage>
        <taxon>Bacteria</taxon>
        <taxon>Bacillati</taxon>
        <taxon>Actinomycetota</taxon>
        <taxon>Actinomycetes</taxon>
        <taxon>Pseudonocardiales</taxon>
        <taxon>Pseudonocardiaceae</taxon>
        <taxon>Gandjariella</taxon>
    </lineage>
</organism>
<proteinExistence type="predicted"/>
<evidence type="ECO:0000313" key="2">
    <source>
        <dbReference type="Proteomes" id="UP000298860"/>
    </source>
</evidence>
<sequence>MDQGTSAGGKNSVLAINCTFGDTVSVTTTGPFLLLPPVPRWFPPVSSRRGQPNRPGRQEFARCAAGGEDRDDIAVTPESTTLDVEYDIL</sequence>
<evidence type="ECO:0000313" key="1">
    <source>
        <dbReference type="EMBL" id="GDY30501.1"/>
    </source>
</evidence>
<protein>
    <submittedName>
        <fullName evidence="1">Uncharacterized protein</fullName>
    </submittedName>
</protein>
<comment type="caution">
    <text evidence="1">The sequence shown here is derived from an EMBL/GenBank/DDBJ whole genome shotgun (WGS) entry which is preliminary data.</text>
</comment>
<keyword evidence="2" id="KW-1185">Reference proteome</keyword>